<keyword evidence="2" id="KW-1185">Reference proteome</keyword>
<dbReference type="AlphaFoldDB" id="A0AAV6ZK49"/>
<accession>A0AAV6ZK49</accession>
<sequence>MCPYVSIFSIEVKQSQLRKKKKRDNLVTNSLYCEHELVKGNLSKRFGTLKPPYRSLCPILLCDGLVHHITWRNFYCHSKTNKLYSPCPSFSLVPAWSSI</sequence>
<evidence type="ECO:0000313" key="2">
    <source>
        <dbReference type="Proteomes" id="UP000824782"/>
    </source>
</evidence>
<name>A0AAV6ZK49_ENGPU</name>
<proteinExistence type="predicted"/>
<evidence type="ECO:0000313" key="1">
    <source>
        <dbReference type="EMBL" id="KAG8546578.1"/>
    </source>
</evidence>
<dbReference type="Proteomes" id="UP000824782">
    <property type="component" value="Unassembled WGS sequence"/>
</dbReference>
<protein>
    <submittedName>
        <fullName evidence="1">Uncharacterized protein</fullName>
    </submittedName>
</protein>
<comment type="caution">
    <text evidence="1">The sequence shown here is derived from an EMBL/GenBank/DDBJ whole genome shotgun (WGS) entry which is preliminary data.</text>
</comment>
<reference evidence="1" key="1">
    <citation type="thesis" date="2020" institute="ProQuest LLC" country="789 East Eisenhower Parkway, Ann Arbor, MI, USA">
        <title>Comparative Genomics and Chromosome Evolution.</title>
        <authorList>
            <person name="Mudd A.B."/>
        </authorList>
    </citation>
    <scope>NUCLEOTIDE SEQUENCE</scope>
    <source>
        <strain evidence="1">237g6f4</strain>
        <tissue evidence="1">Blood</tissue>
    </source>
</reference>
<dbReference type="EMBL" id="WNYA01001024">
    <property type="protein sequence ID" value="KAG8546578.1"/>
    <property type="molecule type" value="Genomic_DNA"/>
</dbReference>
<gene>
    <name evidence="1" type="ORF">GDO81_018593</name>
</gene>
<organism evidence="1 2">
    <name type="scientific">Engystomops pustulosus</name>
    <name type="common">Tungara frog</name>
    <name type="synonym">Physalaemus pustulosus</name>
    <dbReference type="NCBI Taxonomy" id="76066"/>
    <lineage>
        <taxon>Eukaryota</taxon>
        <taxon>Metazoa</taxon>
        <taxon>Chordata</taxon>
        <taxon>Craniata</taxon>
        <taxon>Vertebrata</taxon>
        <taxon>Euteleostomi</taxon>
        <taxon>Amphibia</taxon>
        <taxon>Batrachia</taxon>
        <taxon>Anura</taxon>
        <taxon>Neobatrachia</taxon>
        <taxon>Hyloidea</taxon>
        <taxon>Leptodactylidae</taxon>
        <taxon>Leiuperinae</taxon>
        <taxon>Engystomops</taxon>
    </lineage>
</organism>